<dbReference type="EMBL" id="QXWZ01000013">
    <property type="protein sequence ID" value="NBI78894.1"/>
    <property type="molecule type" value="Genomic_DNA"/>
</dbReference>
<evidence type="ECO:0000313" key="2">
    <source>
        <dbReference type="EMBL" id="NBI78894.1"/>
    </source>
</evidence>
<reference evidence="2 3" key="1">
    <citation type="submission" date="2018-08" db="EMBL/GenBank/DDBJ databases">
        <title>Murine metabolic-syndrome-specific gut microbial biobank.</title>
        <authorList>
            <person name="Liu C."/>
        </authorList>
    </citation>
    <scope>NUCLEOTIDE SEQUENCE [LARGE SCALE GENOMIC DNA]</scope>
    <source>
        <strain evidence="2 3">X69</strain>
    </source>
</reference>
<proteinExistence type="predicted"/>
<feature type="transmembrane region" description="Helical" evidence="1">
    <location>
        <begin position="33"/>
        <end position="53"/>
    </location>
</feature>
<dbReference type="OrthoDB" id="9910379at2"/>
<keyword evidence="1" id="KW-0472">Membrane</keyword>
<dbReference type="Proteomes" id="UP000446348">
    <property type="component" value="Unassembled WGS sequence"/>
</dbReference>
<keyword evidence="1" id="KW-0812">Transmembrane</keyword>
<keyword evidence="1" id="KW-1133">Transmembrane helix</keyword>
<sequence>MDESPNTPVLSDDARANRLSGLMNKNHRMISTAFGAAVFIAVINTLIGIAAIFTPNILNILEFGGLGWFYCLSGFIMFAVAAGIHYKSRVCVIIGLLFMVVDTALSDLPALLRNGNIAYFIMRGFILYALIMGLIGAFQYHSYKRRFSGDPNPTIAALFSRGRFRISAGTIIFLLLSASVLIAGIYSFWISGRVSYDPSTWETYTTTDGLVTIPIPGAPEFSMADGIQSVRSYSNKTFAGLDRIAGDGLFSDLSAKEMEDIVTQALESGLTGQQFSYKPDAAAPDGAQAYIIADAYHEGVLARYQAFFADGALYIAMLAIDADQDDKRALALLDAFTDAIVINS</sequence>
<comment type="caution">
    <text evidence="2">The sequence shown here is derived from an EMBL/GenBank/DDBJ whole genome shotgun (WGS) entry which is preliminary data.</text>
</comment>
<evidence type="ECO:0000256" key="1">
    <source>
        <dbReference type="SAM" id="Phobius"/>
    </source>
</evidence>
<feature type="transmembrane region" description="Helical" evidence="1">
    <location>
        <begin position="168"/>
        <end position="189"/>
    </location>
</feature>
<dbReference type="RefSeq" id="WP_160209719.1">
    <property type="nucleotide sequence ID" value="NZ_QXWZ01000013.1"/>
</dbReference>
<feature type="transmembrane region" description="Helical" evidence="1">
    <location>
        <begin position="117"/>
        <end position="138"/>
    </location>
</feature>
<feature type="transmembrane region" description="Helical" evidence="1">
    <location>
        <begin position="91"/>
        <end position="111"/>
    </location>
</feature>
<feature type="transmembrane region" description="Helical" evidence="1">
    <location>
        <begin position="65"/>
        <end position="84"/>
    </location>
</feature>
<organism evidence="2 3">
    <name type="scientific">Anaerotruncus colihominis</name>
    <dbReference type="NCBI Taxonomy" id="169435"/>
    <lineage>
        <taxon>Bacteria</taxon>
        <taxon>Bacillati</taxon>
        <taxon>Bacillota</taxon>
        <taxon>Clostridia</taxon>
        <taxon>Eubacteriales</taxon>
        <taxon>Oscillospiraceae</taxon>
        <taxon>Anaerotruncus</taxon>
    </lineage>
</organism>
<name>A0A845RGI9_9FIRM</name>
<evidence type="ECO:0000313" key="3">
    <source>
        <dbReference type="Proteomes" id="UP000446348"/>
    </source>
</evidence>
<protein>
    <submittedName>
        <fullName evidence="2">Uncharacterized protein</fullName>
    </submittedName>
</protein>
<accession>A0A845RGI9</accession>
<gene>
    <name evidence="2" type="ORF">D3Z39_08435</name>
</gene>
<dbReference type="AlphaFoldDB" id="A0A845RGI9"/>